<keyword evidence="5" id="KW-0472">Membrane</keyword>
<feature type="compositionally biased region" description="Basic and acidic residues" evidence="4">
    <location>
        <begin position="86"/>
        <end position="96"/>
    </location>
</feature>
<dbReference type="Proteomes" id="UP000517916">
    <property type="component" value="Unassembled WGS sequence"/>
</dbReference>
<gene>
    <name evidence="7" type="ORF">BC739_007232</name>
</gene>
<evidence type="ECO:0000259" key="6">
    <source>
        <dbReference type="PROSITE" id="PS50106"/>
    </source>
</evidence>
<dbReference type="RefSeq" id="WP_182839667.1">
    <property type="nucleotide sequence ID" value="NZ_BAAABQ010000014.1"/>
</dbReference>
<feature type="region of interest" description="Disordered" evidence="4">
    <location>
        <begin position="1"/>
        <end position="107"/>
    </location>
</feature>
<dbReference type="GO" id="GO:0006508">
    <property type="term" value="P:proteolysis"/>
    <property type="evidence" value="ECO:0007669"/>
    <property type="project" value="UniProtKB-KW"/>
</dbReference>
<reference evidence="7 8" key="1">
    <citation type="submission" date="2020-08" db="EMBL/GenBank/DDBJ databases">
        <title>Genomic Encyclopedia of Archaeal and Bacterial Type Strains, Phase II (KMG-II): from individual species to whole genera.</title>
        <authorList>
            <person name="Goeker M."/>
        </authorList>
    </citation>
    <scope>NUCLEOTIDE SEQUENCE [LARGE SCALE GENOMIC DNA]</scope>
    <source>
        <strain evidence="7 8">DSM 43850</strain>
    </source>
</reference>
<evidence type="ECO:0000256" key="1">
    <source>
        <dbReference type="ARBA" id="ARBA00010541"/>
    </source>
</evidence>
<dbReference type="InterPro" id="IPR001478">
    <property type="entry name" value="PDZ"/>
</dbReference>
<feature type="transmembrane region" description="Helical" evidence="5">
    <location>
        <begin position="174"/>
        <end position="198"/>
    </location>
</feature>
<dbReference type="InterPro" id="IPR036034">
    <property type="entry name" value="PDZ_sf"/>
</dbReference>
<keyword evidence="2 7" id="KW-0645">Protease</keyword>
<feature type="compositionally biased region" description="Pro residues" evidence="4">
    <location>
        <begin position="1"/>
        <end position="11"/>
    </location>
</feature>
<dbReference type="PRINTS" id="PR00834">
    <property type="entry name" value="PROTEASES2C"/>
</dbReference>
<evidence type="ECO:0000313" key="8">
    <source>
        <dbReference type="Proteomes" id="UP000517916"/>
    </source>
</evidence>
<dbReference type="Gene3D" id="2.40.10.10">
    <property type="entry name" value="Trypsin-like serine proteases"/>
    <property type="match status" value="2"/>
</dbReference>
<dbReference type="PROSITE" id="PS50106">
    <property type="entry name" value="PDZ"/>
    <property type="match status" value="1"/>
</dbReference>
<evidence type="ECO:0000313" key="7">
    <source>
        <dbReference type="EMBL" id="MBA8929999.1"/>
    </source>
</evidence>
<dbReference type="SUPFAM" id="SSF50494">
    <property type="entry name" value="Trypsin-like serine proteases"/>
    <property type="match status" value="1"/>
</dbReference>
<dbReference type="PANTHER" id="PTHR43343">
    <property type="entry name" value="PEPTIDASE S12"/>
    <property type="match status" value="1"/>
</dbReference>
<keyword evidence="3" id="KW-0378">Hydrolase</keyword>
<dbReference type="EMBL" id="JACJID010000006">
    <property type="protein sequence ID" value="MBA8929999.1"/>
    <property type="molecule type" value="Genomic_DNA"/>
</dbReference>
<organism evidence="7 8">
    <name type="scientific">Kutzneria viridogrisea</name>
    <dbReference type="NCBI Taxonomy" id="47990"/>
    <lineage>
        <taxon>Bacteria</taxon>
        <taxon>Bacillati</taxon>
        <taxon>Actinomycetota</taxon>
        <taxon>Actinomycetes</taxon>
        <taxon>Pseudonocardiales</taxon>
        <taxon>Pseudonocardiaceae</taxon>
        <taxon>Kutzneria</taxon>
    </lineage>
</organism>
<dbReference type="Pfam" id="PF13365">
    <property type="entry name" value="Trypsin_2"/>
    <property type="match status" value="1"/>
</dbReference>
<evidence type="ECO:0000256" key="2">
    <source>
        <dbReference type="ARBA" id="ARBA00022670"/>
    </source>
</evidence>
<dbReference type="InterPro" id="IPR009003">
    <property type="entry name" value="Peptidase_S1_PA"/>
</dbReference>
<comment type="similarity">
    <text evidence="1">Belongs to the peptidase S1C family.</text>
</comment>
<keyword evidence="8" id="KW-1185">Reference proteome</keyword>
<keyword evidence="5" id="KW-1133">Transmembrane helix</keyword>
<feature type="compositionally biased region" description="Polar residues" evidence="4">
    <location>
        <begin position="143"/>
        <end position="153"/>
    </location>
</feature>
<keyword evidence="5" id="KW-0812">Transmembrane</keyword>
<evidence type="ECO:0000256" key="4">
    <source>
        <dbReference type="SAM" id="MobiDB-lite"/>
    </source>
</evidence>
<dbReference type="PANTHER" id="PTHR43343:SF3">
    <property type="entry name" value="PROTEASE DO-LIKE 8, CHLOROPLASTIC"/>
    <property type="match status" value="1"/>
</dbReference>
<dbReference type="InterPro" id="IPR051201">
    <property type="entry name" value="Chloro_Bact_Ser_Proteases"/>
</dbReference>
<dbReference type="GO" id="GO:0008233">
    <property type="term" value="F:peptidase activity"/>
    <property type="evidence" value="ECO:0007669"/>
    <property type="project" value="UniProtKB-KW"/>
</dbReference>
<evidence type="ECO:0000256" key="3">
    <source>
        <dbReference type="ARBA" id="ARBA00022801"/>
    </source>
</evidence>
<dbReference type="Gene3D" id="2.30.42.10">
    <property type="match status" value="1"/>
</dbReference>
<evidence type="ECO:0000256" key="5">
    <source>
        <dbReference type="SAM" id="Phobius"/>
    </source>
</evidence>
<name>A0ABR6BSX0_9PSEU</name>
<proteinExistence type="inferred from homology"/>
<feature type="domain" description="PDZ" evidence="6">
    <location>
        <begin position="422"/>
        <end position="508"/>
    </location>
</feature>
<dbReference type="InterPro" id="IPR043504">
    <property type="entry name" value="Peptidase_S1_PA_chymotrypsin"/>
</dbReference>
<dbReference type="SMART" id="SM00228">
    <property type="entry name" value="PDZ"/>
    <property type="match status" value="1"/>
</dbReference>
<accession>A0ABR6BSX0</accession>
<sequence>MSEQSSPPPEGPEAFRTPVSGVDDGAHRRIGPRPLDRPSVDPAQAAEFARPQGVTGAFTPPSQATNGSSSVQLAPPPPEALVSAFRRPDRGSELRLQRPPGEVPLGEQPAVEPVFWAADAERDPWRDPGTGAVLGPPADPATKSATGTDQSAPGGSGALLSVPELLFGRRVKPLALGALAGVALLLGVAGGLVGWGIAQLGNPLTSNVTLSEVEPGKERAPGSIAEITKRVERAVVQIEVRTGQTGGLGSGVVIDGAGYVLTNNHVVSAAAKDPAASLKVVFADGTKTEAKIVGRDARTDLAVIKVSVSNPTVVQLGKSSSLAVGDQVIAIGSPLGLSSSVTSGIVSALNRPFQAAGEGQDPPSTYDAIQTDAAINHGNSGGALLDSTGALVGINSAIASPQDTGSIGIGFAIPIDFARRIAESLIRDGQVHHADIGLNARSVSSTSTDGAQVQNVKQGGAADKAGIAEGDVIVKLGDRPIRNADELSVAVIERGIGETLPVQVVRQGRQMALQVTTQSD</sequence>
<comment type="caution">
    <text evidence="7">The sequence shown here is derived from an EMBL/GenBank/DDBJ whole genome shotgun (WGS) entry which is preliminary data.</text>
</comment>
<dbReference type="InterPro" id="IPR001940">
    <property type="entry name" value="Peptidase_S1C"/>
</dbReference>
<protein>
    <submittedName>
        <fullName evidence="7">S1-C subfamily serine protease</fullName>
    </submittedName>
</protein>
<feature type="compositionally biased region" description="Polar residues" evidence="4">
    <location>
        <begin position="60"/>
        <end position="72"/>
    </location>
</feature>
<feature type="region of interest" description="Disordered" evidence="4">
    <location>
        <begin position="126"/>
        <end position="156"/>
    </location>
</feature>
<dbReference type="Pfam" id="PF13180">
    <property type="entry name" value="PDZ_2"/>
    <property type="match status" value="1"/>
</dbReference>
<dbReference type="SUPFAM" id="SSF50156">
    <property type="entry name" value="PDZ domain-like"/>
    <property type="match status" value="1"/>
</dbReference>